<evidence type="ECO:0000313" key="9">
    <source>
        <dbReference type="Proteomes" id="UP000626982"/>
    </source>
</evidence>
<dbReference type="PROSITE" id="PS50110">
    <property type="entry name" value="RESPONSE_REGULATORY"/>
    <property type="match status" value="1"/>
</dbReference>
<dbReference type="PROSITE" id="PS00622">
    <property type="entry name" value="HTH_LUXR_1"/>
    <property type="match status" value="1"/>
</dbReference>
<evidence type="ECO:0000256" key="1">
    <source>
        <dbReference type="ARBA" id="ARBA00022553"/>
    </source>
</evidence>
<dbReference type="SUPFAM" id="SSF46894">
    <property type="entry name" value="C-terminal effector domain of the bipartite response regulators"/>
    <property type="match status" value="1"/>
</dbReference>
<evidence type="ECO:0000256" key="2">
    <source>
        <dbReference type="ARBA" id="ARBA00023015"/>
    </source>
</evidence>
<keyword evidence="3 8" id="KW-0238">DNA-binding</keyword>
<keyword evidence="1 5" id="KW-0597">Phosphoprotein</keyword>
<evidence type="ECO:0000256" key="5">
    <source>
        <dbReference type="PROSITE-ProRule" id="PRU00169"/>
    </source>
</evidence>
<reference evidence="9" key="1">
    <citation type="journal article" date="2019" name="Int. J. Syst. Evol. Microbiol.">
        <title>The Global Catalogue of Microorganisms (GCM) 10K type strain sequencing project: providing services to taxonomists for standard genome sequencing and annotation.</title>
        <authorList>
            <consortium name="The Broad Institute Genomics Platform"/>
            <consortium name="The Broad Institute Genome Sequencing Center for Infectious Disease"/>
            <person name="Wu L."/>
            <person name="Ma J."/>
        </authorList>
    </citation>
    <scope>NUCLEOTIDE SEQUENCE [LARGE SCALE GENOMIC DNA]</scope>
    <source>
        <strain evidence="9">CGMCC 1.6960</strain>
    </source>
</reference>
<dbReference type="PANTHER" id="PTHR43214">
    <property type="entry name" value="TWO-COMPONENT RESPONSE REGULATOR"/>
    <property type="match status" value="1"/>
</dbReference>
<gene>
    <name evidence="8" type="ORF">GCM10010968_23320</name>
</gene>
<keyword evidence="9" id="KW-1185">Reference proteome</keyword>
<dbReference type="Pfam" id="PF00196">
    <property type="entry name" value="GerE"/>
    <property type="match status" value="1"/>
</dbReference>
<accession>A0ABQ2KN71</accession>
<sequence>MIRVVVADDHPVVRGGLVALLREAPDLEVVGEAADGEALVEVALRLAPDVVLTDLRMPRAGGAEATRRILAALPSIRVLVLTTYDTDADILAATEAGATGYLLKAAPPLEIYAAVRAVARGERAMAPSVARALAERAAAPSPAALSTRELEVLARMRAGETNAAIGRALHIGEATVKTHLQSIFAKLGVRDRTSAVALAMERGLL</sequence>
<dbReference type="SMART" id="SM00448">
    <property type="entry name" value="REC"/>
    <property type="match status" value="1"/>
</dbReference>
<proteinExistence type="predicted"/>
<keyword evidence="4" id="KW-0804">Transcription</keyword>
<name>A0ABQ2KN71_9MICO</name>
<dbReference type="SMART" id="SM00421">
    <property type="entry name" value="HTH_LUXR"/>
    <property type="match status" value="1"/>
</dbReference>
<dbReference type="SUPFAM" id="SSF52172">
    <property type="entry name" value="CheY-like"/>
    <property type="match status" value="1"/>
</dbReference>
<dbReference type="RefSeq" id="WP_188718477.1">
    <property type="nucleotide sequence ID" value="NZ_BAABBD010000003.1"/>
</dbReference>
<evidence type="ECO:0000256" key="4">
    <source>
        <dbReference type="ARBA" id="ARBA00023163"/>
    </source>
</evidence>
<dbReference type="InterPro" id="IPR039420">
    <property type="entry name" value="WalR-like"/>
</dbReference>
<dbReference type="Proteomes" id="UP000626982">
    <property type="component" value="Unassembled WGS sequence"/>
</dbReference>
<dbReference type="PROSITE" id="PS50043">
    <property type="entry name" value="HTH_LUXR_2"/>
    <property type="match status" value="1"/>
</dbReference>
<evidence type="ECO:0000256" key="3">
    <source>
        <dbReference type="ARBA" id="ARBA00023125"/>
    </source>
</evidence>
<dbReference type="InterPro" id="IPR011006">
    <property type="entry name" value="CheY-like_superfamily"/>
</dbReference>
<feature type="domain" description="HTH luxR-type" evidence="6">
    <location>
        <begin position="138"/>
        <end position="203"/>
    </location>
</feature>
<dbReference type="PANTHER" id="PTHR43214:SF24">
    <property type="entry name" value="TRANSCRIPTIONAL REGULATORY PROTEIN NARL-RELATED"/>
    <property type="match status" value="1"/>
</dbReference>
<dbReference type="PRINTS" id="PR00038">
    <property type="entry name" value="HTHLUXR"/>
</dbReference>
<dbReference type="GO" id="GO:0003677">
    <property type="term" value="F:DNA binding"/>
    <property type="evidence" value="ECO:0007669"/>
    <property type="project" value="UniProtKB-KW"/>
</dbReference>
<dbReference type="InterPro" id="IPR016032">
    <property type="entry name" value="Sig_transdc_resp-reg_C-effctor"/>
</dbReference>
<evidence type="ECO:0000259" key="7">
    <source>
        <dbReference type="PROSITE" id="PS50110"/>
    </source>
</evidence>
<comment type="caution">
    <text evidence="8">The sequence shown here is derived from an EMBL/GenBank/DDBJ whole genome shotgun (WGS) entry which is preliminary data.</text>
</comment>
<dbReference type="Gene3D" id="3.40.50.2300">
    <property type="match status" value="1"/>
</dbReference>
<dbReference type="InterPro" id="IPR058245">
    <property type="entry name" value="NreC/VraR/RcsB-like_REC"/>
</dbReference>
<feature type="modified residue" description="4-aspartylphosphate" evidence="5">
    <location>
        <position position="54"/>
    </location>
</feature>
<feature type="domain" description="Response regulatory" evidence="7">
    <location>
        <begin position="3"/>
        <end position="119"/>
    </location>
</feature>
<organism evidence="8 9">
    <name type="scientific">Agrococcus terreus</name>
    <dbReference type="NCBI Taxonomy" id="574649"/>
    <lineage>
        <taxon>Bacteria</taxon>
        <taxon>Bacillati</taxon>
        <taxon>Actinomycetota</taxon>
        <taxon>Actinomycetes</taxon>
        <taxon>Micrococcales</taxon>
        <taxon>Microbacteriaceae</taxon>
        <taxon>Agrococcus</taxon>
    </lineage>
</organism>
<dbReference type="Pfam" id="PF00072">
    <property type="entry name" value="Response_reg"/>
    <property type="match status" value="1"/>
</dbReference>
<protein>
    <submittedName>
        <fullName evidence="8">DNA-binding response regulator</fullName>
    </submittedName>
</protein>
<dbReference type="CDD" id="cd17535">
    <property type="entry name" value="REC_NarL-like"/>
    <property type="match status" value="1"/>
</dbReference>
<keyword evidence="2" id="KW-0805">Transcription regulation</keyword>
<evidence type="ECO:0000259" key="6">
    <source>
        <dbReference type="PROSITE" id="PS50043"/>
    </source>
</evidence>
<dbReference type="InterPro" id="IPR000792">
    <property type="entry name" value="Tscrpt_reg_LuxR_C"/>
</dbReference>
<evidence type="ECO:0000313" key="8">
    <source>
        <dbReference type="EMBL" id="GGN88092.1"/>
    </source>
</evidence>
<dbReference type="CDD" id="cd06170">
    <property type="entry name" value="LuxR_C_like"/>
    <property type="match status" value="1"/>
</dbReference>
<dbReference type="EMBL" id="BMLM01000002">
    <property type="protein sequence ID" value="GGN88092.1"/>
    <property type="molecule type" value="Genomic_DNA"/>
</dbReference>
<dbReference type="InterPro" id="IPR001789">
    <property type="entry name" value="Sig_transdc_resp-reg_receiver"/>
</dbReference>